<sequence length="211" mass="22892">MAWERPAAQEAGSPSPGQLAHGRQARCGQGAGPSEIQPRRPIEPLDWWLRPTEGRDSGSERGGAARRYSGFSFVMATRPPGWLEYNQSQIPWRDGQTNQVAVRTRLRPSSCKAQLLLVESGKGRASAESASVSSFSVSAPGWWRRGLRTSLSHSSSSLKSKWLDGAPDKSGDKISLLCILFEKEDFVGLDTDSSVPRREFSGAASSPSSMS</sequence>
<dbReference type="RefSeq" id="XP_032318235.1">
    <property type="nucleotide sequence ID" value="XM_032462344.1"/>
</dbReference>
<feature type="region of interest" description="Disordered" evidence="1">
    <location>
        <begin position="1"/>
        <end position="64"/>
    </location>
</feature>
<evidence type="ECO:0000313" key="2">
    <source>
        <dbReference type="Proteomes" id="UP000694856"/>
    </source>
</evidence>
<protein>
    <submittedName>
        <fullName evidence="3">Uncharacterized protein LOC116658040</fullName>
    </submittedName>
</protein>
<keyword evidence="2" id="KW-1185">Reference proteome</keyword>
<feature type="region of interest" description="Disordered" evidence="1">
    <location>
        <begin position="191"/>
        <end position="211"/>
    </location>
</feature>
<evidence type="ECO:0000313" key="3">
    <source>
        <dbReference type="RefSeq" id="XP_032318235.1"/>
    </source>
</evidence>
<dbReference type="AlphaFoldDB" id="A0A8B8RLP0"/>
<dbReference type="KEGG" id="cfr:116658040"/>
<dbReference type="Proteomes" id="UP000694856">
    <property type="component" value="Chromosome 19"/>
</dbReference>
<reference evidence="3" key="1">
    <citation type="submission" date="2025-08" db="UniProtKB">
        <authorList>
            <consortium name="RefSeq"/>
        </authorList>
    </citation>
    <scope>IDENTIFICATION</scope>
    <source>
        <tissue evidence="3">Ear skin</tissue>
    </source>
</reference>
<feature type="compositionally biased region" description="Low complexity" evidence="1">
    <location>
        <begin position="201"/>
        <end position="211"/>
    </location>
</feature>
<dbReference type="GeneID" id="116658040"/>
<organism evidence="2 3">
    <name type="scientific">Camelus ferus</name>
    <name type="common">Wild bactrian camel</name>
    <name type="synonym">Camelus bactrianus ferus</name>
    <dbReference type="NCBI Taxonomy" id="419612"/>
    <lineage>
        <taxon>Eukaryota</taxon>
        <taxon>Metazoa</taxon>
        <taxon>Chordata</taxon>
        <taxon>Craniata</taxon>
        <taxon>Vertebrata</taxon>
        <taxon>Euteleostomi</taxon>
        <taxon>Mammalia</taxon>
        <taxon>Eutheria</taxon>
        <taxon>Laurasiatheria</taxon>
        <taxon>Artiodactyla</taxon>
        <taxon>Tylopoda</taxon>
        <taxon>Camelidae</taxon>
        <taxon>Camelus</taxon>
    </lineage>
</organism>
<name>A0A8B8RLP0_CAMFR</name>
<accession>A0A8B8RLP0</accession>
<gene>
    <name evidence="3" type="primary">LOC116658040</name>
</gene>
<evidence type="ECO:0000256" key="1">
    <source>
        <dbReference type="SAM" id="MobiDB-lite"/>
    </source>
</evidence>
<proteinExistence type="predicted"/>